<comment type="caution">
    <text evidence="2">The sequence shown here is derived from an EMBL/GenBank/DDBJ whole genome shotgun (WGS) entry which is preliminary data.</text>
</comment>
<proteinExistence type="predicted"/>
<dbReference type="EMBL" id="LRGB01028680">
    <property type="protein sequence ID" value="KZR95475.1"/>
    <property type="molecule type" value="Genomic_DNA"/>
</dbReference>
<sequence length="59" mass="6695">WFVYPVFYSLLVFIPLVVNSTIETTNLAYVGMKTPERIFFLTAGRSSTKKVVADTFLTT</sequence>
<keyword evidence="1" id="KW-0812">Transmembrane</keyword>
<protein>
    <submittedName>
        <fullName evidence="2">Uncharacterized protein</fullName>
    </submittedName>
</protein>
<evidence type="ECO:0000313" key="3">
    <source>
        <dbReference type="Proteomes" id="UP000076858"/>
    </source>
</evidence>
<reference evidence="2 3" key="1">
    <citation type="submission" date="2016-03" db="EMBL/GenBank/DDBJ databases">
        <title>EvidentialGene: Evidence-directed Construction of Genes on Genomes.</title>
        <authorList>
            <person name="Gilbert D.G."/>
            <person name="Choi J.-H."/>
            <person name="Mockaitis K."/>
            <person name="Colbourne J."/>
            <person name="Pfrender M."/>
        </authorList>
    </citation>
    <scope>NUCLEOTIDE SEQUENCE [LARGE SCALE GENOMIC DNA]</scope>
    <source>
        <strain evidence="2 3">Xinb3</strain>
        <tissue evidence="2">Complete organism</tissue>
    </source>
</reference>
<feature type="non-terminal residue" evidence="2">
    <location>
        <position position="1"/>
    </location>
</feature>
<feature type="transmembrane region" description="Helical" evidence="1">
    <location>
        <begin position="6"/>
        <end position="29"/>
    </location>
</feature>
<keyword evidence="1" id="KW-0472">Membrane</keyword>
<name>A0A164D7B3_9CRUS</name>
<keyword evidence="3" id="KW-1185">Reference proteome</keyword>
<dbReference type="AlphaFoldDB" id="A0A164D7B3"/>
<keyword evidence="1" id="KW-1133">Transmembrane helix</keyword>
<dbReference type="Proteomes" id="UP000076858">
    <property type="component" value="Unassembled WGS sequence"/>
</dbReference>
<accession>A0A164D7B3</accession>
<gene>
    <name evidence="2" type="ORF">APZ42_010792</name>
</gene>
<organism evidence="2 3">
    <name type="scientific">Daphnia magna</name>
    <dbReference type="NCBI Taxonomy" id="35525"/>
    <lineage>
        <taxon>Eukaryota</taxon>
        <taxon>Metazoa</taxon>
        <taxon>Ecdysozoa</taxon>
        <taxon>Arthropoda</taxon>
        <taxon>Crustacea</taxon>
        <taxon>Branchiopoda</taxon>
        <taxon>Diplostraca</taxon>
        <taxon>Cladocera</taxon>
        <taxon>Anomopoda</taxon>
        <taxon>Daphniidae</taxon>
        <taxon>Daphnia</taxon>
    </lineage>
</organism>
<evidence type="ECO:0000256" key="1">
    <source>
        <dbReference type="SAM" id="Phobius"/>
    </source>
</evidence>
<evidence type="ECO:0000313" key="2">
    <source>
        <dbReference type="EMBL" id="KZR95475.1"/>
    </source>
</evidence>